<organism evidence="2">
    <name type="scientific">Cacopsylla melanoneura</name>
    <dbReference type="NCBI Taxonomy" id="428564"/>
    <lineage>
        <taxon>Eukaryota</taxon>
        <taxon>Metazoa</taxon>
        <taxon>Ecdysozoa</taxon>
        <taxon>Arthropoda</taxon>
        <taxon>Hexapoda</taxon>
        <taxon>Insecta</taxon>
        <taxon>Pterygota</taxon>
        <taxon>Neoptera</taxon>
        <taxon>Paraneoptera</taxon>
        <taxon>Hemiptera</taxon>
        <taxon>Sternorrhyncha</taxon>
        <taxon>Psylloidea</taxon>
        <taxon>Psyllidae</taxon>
        <taxon>Psyllinae</taxon>
        <taxon>Cacopsylla</taxon>
    </lineage>
</organism>
<protein>
    <submittedName>
        <fullName evidence="2">Uncharacterized protein</fullName>
    </submittedName>
</protein>
<keyword evidence="1" id="KW-0812">Transmembrane</keyword>
<dbReference type="EMBL" id="HBUF01644027">
    <property type="protein sequence ID" value="CAG6785486.1"/>
    <property type="molecule type" value="Transcribed_RNA"/>
</dbReference>
<feature type="transmembrane region" description="Helical" evidence="1">
    <location>
        <begin position="72"/>
        <end position="90"/>
    </location>
</feature>
<name>A0A8D9FCP0_9HEMI</name>
<sequence length="106" mass="12008">MKTLNYQTEERSFSCTRVYLNNQTSNSSPVFCVHTINFPSSPPSPLHLLLPLFFCLLLSPPQYIFPLLPLSLFLFILICFCVGIFHNILLPNVSLSLPSPSPFFSK</sequence>
<dbReference type="AlphaFoldDB" id="A0A8D9FCP0"/>
<reference evidence="2" key="1">
    <citation type="submission" date="2021-05" db="EMBL/GenBank/DDBJ databases">
        <authorList>
            <person name="Alioto T."/>
            <person name="Alioto T."/>
            <person name="Gomez Garrido J."/>
        </authorList>
    </citation>
    <scope>NUCLEOTIDE SEQUENCE</scope>
</reference>
<evidence type="ECO:0000256" key="1">
    <source>
        <dbReference type="SAM" id="Phobius"/>
    </source>
</evidence>
<keyword evidence="1" id="KW-1133">Transmembrane helix</keyword>
<proteinExistence type="predicted"/>
<evidence type="ECO:0000313" key="2">
    <source>
        <dbReference type="EMBL" id="CAG6785486.1"/>
    </source>
</evidence>
<keyword evidence="1" id="KW-0472">Membrane</keyword>
<accession>A0A8D9FCP0</accession>